<keyword evidence="2" id="KW-1185">Reference proteome</keyword>
<evidence type="ECO:0000313" key="1">
    <source>
        <dbReference type="EMBL" id="CAL1383416.1"/>
    </source>
</evidence>
<proteinExistence type="predicted"/>
<organism evidence="1 2">
    <name type="scientific">Linum trigynum</name>
    <dbReference type="NCBI Taxonomy" id="586398"/>
    <lineage>
        <taxon>Eukaryota</taxon>
        <taxon>Viridiplantae</taxon>
        <taxon>Streptophyta</taxon>
        <taxon>Embryophyta</taxon>
        <taxon>Tracheophyta</taxon>
        <taxon>Spermatophyta</taxon>
        <taxon>Magnoliopsida</taxon>
        <taxon>eudicotyledons</taxon>
        <taxon>Gunneridae</taxon>
        <taxon>Pentapetalae</taxon>
        <taxon>rosids</taxon>
        <taxon>fabids</taxon>
        <taxon>Malpighiales</taxon>
        <taxon>Linaceae</taxon>
        <taxon>Linum</taxon>
    </lineage>
</organism>
<reference evidence="1 2" key="1">
    <citation type="submission" date="2024-04" db="EMBL/GenBank/DDBJ databases">
        <authorList>
            <person name="Fracassetti M."/>
        </authorList>
    </citation>
    <scope>NUCLEOTIDE SEQUENCE [LARGE SCALE GENOMIC DNA]</scope>
</reference>
<protein>
    <submittedName>
        <fullName evidence="1">Uncharacterized protein</fullName>
    </submittedName>
</protein>
<name>A0AAV2EBS7_9ROSI</name>
<dbReference type="EMBL" id="OZ034817">
    <property type="protein sequence ID" value="CAL1383416.1"/>
    <property type="molecule type" value="Genomic_DNA"/>
</dbReference>
<accession>A0AAV2EBS7</accession>
<dbReference type="Proteomes" id="UP001497516">
    <property type="component" value="Chromosome 4"/>
</dbReference>
<gene>
    <name evidence="1" type="ORF">LTRI10_LOCUS24694</name>
</gene>
<sequence>MLQNPNLRDSPLPRTLSLLRPTAISPPPSPLPLLQNSNLRDSLSDLSKSKLVKALVLDFFCNASVRITDELGFPFHSQAAARRSSSEPQILARYKPPSIHEVGAQLQVHWQTRYQLHQRRFPVVGELSEIGRRRKFRRHVSLLNLHINLLFST</sequence>
<dbReference type="AlphaFoldDB" id="A0AAV2EBS7"/>
<evidence type="ECO:0000313" key="2">
    <source>
        <dbReference type="Proteomes" id="UP001497516"/>
    </source>
</evidence>